<comment type="caution">
    <text evidence="5">The sequence shown here is derived from an EMBL/GenBank/DDBJ whole genome shotgun (WGS) entry which is preliminary data.</text>
</comment>
<evidence type="ECO:0000313" key="6">
    <source>
        <dbReference type="Proteomes" id="UP000179807"/>
    </source>
</evidence>
<dbReference type="Proteomes" id="UP000179807">
    <property type="component" value="Unassembled WGS sequence"/>
</dbReference>
<dbReference type="PANTHER" id="PTHR11732">
    <property type="entry name" value="ALDO/KETO REDUCTASE"/>
    <property type="match status" value="1"/>
</dbReference>
<organism evidence="5 6">
    <name type="scientific">Tritrichomonas foetus</name>
    <dbReference type="NCBI Taxonomy" id="1144522"/>
    <lineage>
        <taxon>Eukaryota</taxon>
        <taxon>Metamonada</taxon>
        <taxon>Parabasalia</taxon>
        <taxon>Tritrichomonadida</taxon>
        <taxon>Tritrichomonadidae</taxon>
        <taxon>Tritrichomonas</taxon>
    </lineage>
</organism>
<keyword evidence="6" id="KW-1185">Reference proteome</keyword>
<dbReference type="InterPro" id="IPR020471">
    <property type="entry name" value="AKR"/>
</dbReference>
<proteinExistence type="predicted"/>
<dbReference type="PIRSF" id="PIRSF000097">
    <property type="entry name" value="AKR"/>
    <property type="match status" value="1"/>
</dbReference>
<dbReference type="EMBL" id="MLAK01001114">
    <property type="protein sequence ID" value="OHS97477.1"/>
    <property type="molecule type" value="Genomic_DNA"/>
</dbReference>
<dbReference type="OrthoDB" id="416253at2759"/>
<dbReference type="SUPFAM" id="SSF51430">
    <property type="entry name" value="NAD(P)-linked oxidoreductase"/>
    <property type="match status" value="1"/>
</dbReference>
<evidence type="ECO:0000313" key="5">
    <source>
        <dbReference type="EMBL" id="OHS97477.1"/>
    </source>
</evidence>
<dbReference type="InterPro" id="IPR036812">
    <property type="entry name" value="NAD(P)_OxRdtase_dom_sf"/>
</dbReference>
<dbReference type="Gene3D" id="3.20.20.100">
    <property type="entry name" value="NADP-dependent oxidoreductase domain"/>
    <property type="match status" value="1"/>
</dbReference>
<evidence type="ECO:0000256" key="1">
    <source>
        <dbReference type="PIRSR" id="PIRSR000097-1"/>
    </source>
</evidence>
<feature type="domain" description="NADP-dependent oxidoreductase" evidence="4">
    <location>
        <begin position="6"/>
        <end position="293"/>
    </location>
</feature>
<evidence type="ECO:0000256" key="2">
    <source>
        <dbReference type="PIRSR" id="PIRSR000097-2"/>
    </source>
</evidence>
<feature type="active site" description="Proton donor" evidence="1">
    <location>
        <position position="41"/>
    </location>
</feature>
<gene>
    <name evidence="5" type="ORF">TRFO_36342</name>
</gene>
<sequence>MDFPTLGLGTMMLHENCDLNEILRYALEDLGYRHLDCAKVYQNQKLIGEALKFVFSRGIVKRKDVWITSKLWNHMHDPENVERACRNTLEELQLDYLDLYLIHHAVSTKYSGDENLFPQDENGRPFVTHVPICETWKAMEKLVEKKLTRHIGVSNFTISMLEKIRYNNEVRIQPFTNQVEFHIYMQQQPLYNYMKERGIILTGFSPLGSLGSRNPGDKEKEPVLLDDPVLNEIAKETNETPATVAIRFLQQIAPDASIIIKSSRKERLKENIEIATKGFSLTDDQIAKLRGCERFFRYFRLQDELGLDVLGDGW</sequence>
<name>A0A1J4JIV2_9EUKA</name>
<evidence type="ECO:0000259" key="4">
    <source>
        <dbReference type="Pfam" id="PF00248"/>
    </source>
</evidence>
<dbReference type="GO" id="GO:0016491">
    <property type="term" value="F:oxidoreductase activity"/>
    <property type="evidence" value="ECO:0007669"/>
    <property type="project" value="InterPro"/>
</dbReference>
<dbReference type="GeneID" id="94845480"/>
<accession>A0A1J4JIV2</accession>
<protein>
    <submittedName>
        <fullName evidence="5">Aldo-keto reductase family 1 member C18</fullName>
    </submittedName>
</protein>
<dbReference type="AlphaFoldDB" id="A0A1J4JIV2"/>
<dbReference type="VEuPathDB" id="TrichDB:TRFO_36342"/>
<evidence type="ECO:0000256" key="3">
    <source>
        <dbReference type="PIRSR" id="PIRSR000097-3"/>
    </source>
</evidence>
<feature type="site" description="Lowers pKa of active site Tyr" evidence="3">
    <location>
        <position position="70"/>
    </location>
</feature>
<dbReference type="PROSITE" id="PS00798">
    <property type="entry name" value="ALDOKETO_REDUCTASE_1"/>
    <property type="match status" value="1"/>
</dbReference>
<feature type="binding site" evidence="2">
    <location>
        <position position="103"/>
    </location>
    <ligand>
        <name>substrate</name>
    </ligand>
</feature>
<reference evidence="5" key="1">
    <citation type="submission" date="2016-10" db="EMBL/GenBank/DDBJ databases">
        <authorList>
            <person name="Benchimol M."/>
            <person name="Almeida L.G."/>
            <person name="Vasconcelos A.T."/>
            <person name="Perreira-Neves A."/>
            <person name="Rosa I.A."/>
            <person name="Tasca T."/>
            <person name="Bogo M.R."/>
            <person name="de Souza W."/>
        </authorList>
    </citation>
    <scope>NUCLEOTIDE SEQUENCE [LARGE SCALE GENOMIC DNA]</scope>
    <source>
        <strain evidence="5">K</strain>
    </source>
</reference>
<dbReference type="PRINTS" id="PR00069">
    <property type="entry name" value="ALDKETRDTASE"/>
</dbReference>
<dbReference type="InterPro" id="IPR018170">
    <property type="entry name" value="Aldo/ket_reductase_CS"/>
</dbReference>
<dbReference type="InterPro" id="IPR023210">
    <property type="entry name" value="NADP_OxRdtase_dom"/>
</dbReference>
<dbReference type="Pfam" id="PF00248">
    <property type="entry name" value="Aldo_ket_red"/>
    <property type="match status" value="1"/>
</dbReference>
<dbReference type="PROSITE" id="PS00062">
    <property type="entry name" value="ALDOKETO_REDUCTASE_2"/>
    <property type="match status" value="1"/>
</dbReference>
<dbReference type="RefSeq" id="XP_068350614.1">
    <property type="nucleotide sequence ID" value="XM_068510776.1"/>
</dbReference>